<accession>A0A914VDH6</accession>
<dbReference type="AlphaFoldDB" id="A0A914VDH6"/>
<dbReference type="GO" id="GO:0016477">
    <property type="term" value="P:cell migration"/>
    <property type="evidence" value="ECO:0007669"/>
    <property type="project" value="TreeGrafter"/>
</dbReference>
<comment type="subcellular location">
    <subcellularLocation>
        <location evidence="1">Cell junction</location>
    </subcellularLocation>
    <subcellularLocation>
        <location evidence="2">Cytoplasm</location>
    </subcellularLocation>
</comment>
<organism evidence="7 8">
    <name type="scientific">Plectus sambesii</name>
    <dbReference type="NCBI Taxonomy" id="2011161"/>
    <lineage>
        <taxon>Eukaryota</taxon>
        <taxon>Metazoa</taxon>
        <taxon>Ecdysozoa</taxon>
        <taxon>Nematoda</taxon>
        <taxon>Chromadorea</taxon>
        <taxon>Plectida</taxon>
        <taxon>Plectina</taxon>
        <taxon>Plectoidea</taxon>
        <taxon>Plectidae</taxon>
        <taxon>Plectus</taxon>
    </lineage>
</organism>
<evidence type="ECO:0000256" key="1">
    <source>
        <dbReference type="ARBA" id="ARBA00004282"/>
    </source>
</evidence>
<protein>
    <submittedName>
        <fullName evidence="8">Uncharacterized protein</fullName>
    </submittedName>
</protein>
<evidence type="ECO:0000313" key="8">
    <source>
        <dbReference type="WBParaSite" id="PSAMB.scaffold1743size28212.g14726.t1"/>
    </source>
</evidence>
<dbReference type="SUPFAM" id="SSF47220">
    <property type="entry name" value="alpha-catenin/vinculin-like"/>
    <property type="match status" value="2"/>
</dbReference>
<dbReference type="Proteomes" id="UP000887566">
    <property type="component" value="Unplaced"/>
</dbReference>
<dbReference type="Pfam" id="PF01044">
    <property type="entry name" value="Vinculin"/>
    <property type="match status" value="1"/>
</dbReference>
<dbReference type="GO" id="GO:0051015">
    <property type="term" value="F:actin filament binding"/>
    <property type="evidence" value="ECO:0007669"/>
    <property type="project" value="InterPro"/>
</dbReference>
<keyword evidence="7" id="KW-1185">Reference proteome</keyword>
<comment type="similarity">
    <text evidence="3">Belongs to the vinculin/alpha-catenin family.</text>
</comment>
<evidence type="ECO:0000256" key="5">
    <source>
        <dbReference type="ARBA" id="ARBA00022889"/>
    </source>
</evidence>
<dbReference type="Gene3D" id="1.20.120.230">
    <property type="entry name" value="Alpha-catenin/vinculin-like"/>
    <property type="match status" value="3"/>
</dbReference>
<proteinExistence type="inferred from homology"/>
<dbReference type="PANTHER" id="PTHR18914">
    <property type="entry name" value="ALPHA CATENIN"/>
    <property type="match status" value="1"/>
</dbReference>
<dbReference type="InterPro" id="IPR036723">
    <property type="entry name" value="Alpha-catenin/vinculin-like_sf"/>
</dbReference>
<evidence type="ECO:0000256" key="3">
    <source>
        <dbReference type="ARBA" id="ARBA00008376"/>
    </source>
</evidence>
<keyword evidence="5" id="KW-0130">Cell adhesion</keyword>
<reference evidence="8" key="1">
    <citation type="submission" date="2022-11" db="UniProtKB">
        <authorList>
            <consortium name="WormBaseParasite"/>
        </authorList>
    </citation>
    <scope>IDENTIFICATION</scope>
</reference>
<dbReference type="InterPro" id="IPR006077">
    <property type="entry name" value="Vinculin/catenin"/>
</dbReference>
<dbReference type="WBParaSite" id="PSAMB.scaffold1743size28212.g14726.t1">
    <property type="protein sequence ID" value="PSAMB.scaffold1743size28212.g14726.t1"/>
    <property type="gene ID" value="PSAMB.scaffold1743size28212.g14726"/>
</dbReference>
<dbReference type="InterPro" id="IPR001033">
    <property type="entry name" value="Alpha_catenin"/>
</dbReference>
<dbReference type="GO" id="GO:0045296">
    <property type="term" value="F:cadherin binding"/>
    <property type="evidence" value="ECO:0007669"/>
    <property type="project" value="InterPro"/>
</dbReference>
<sequence>MASAVLSTGFNMDAIRTKSVERTLAPLVQQVTTLANSAETGHVSNRKKGKSKNGSVLVAAVERSIENFVENSASIIRENPDAAHELVKALDDVKRTGAEMVASSREFVGDACSSQRRTKMVAAARALLTAVARLLIIADMIDVRLLLEAVQRVKGNLDHVKGAASNQELTDRFGAMRAEMDYLSEETRKRLNDLRNPGERDDLQAARALLKTNSPIMYTASKAFVRHPEIDPARLNRDFAHSEMSKALQAMDDVIQGRTPSSEVGMSQYGRIGDLIAELDKFQNRVYLDPATYRDKKHRPELEEMLERIVSGAAHIADSENTRDDRKQRIVAECNALRQALQDLLTEYERNAGRKEPSEELDLALVHIGHKAKDLRRHLRRAVVDHVSDAFLDTRVPLLVLIDAAQRQDEQGVEDAGRMFIEHAGKLVEVRLRLLL</sequence>
<dbReference type="GO" id="GO:0098609">
    <property type="term" value="P:cell-cell adhesion"/>
    <property type="evidence" value="ECO:0007669"/>
    <property type="project" value="TreeGrafter"/>
</dbReference>
<dbReference type="GO" id="GO:0008013">
    <property type="term" value="F:beta-catenin binding"/>
    <property type="evidence" value="ECO:0007669"/>
    <property type="project" value="TreeGrafter"/>
</dbReference>
<name>A0A914VDH6_9BILA</name>
<evidence type="ECO:0000256" key="6">
    <source>
        <dbReference type="ARBA" id="ARBA00022949"/>
    </source>
</evidence>
<evidence type="ECO:0000256" key="2">
    <source>
        <dbReference type="ARBA" id="ARBA00004496"/>
    </source>
</evidence>
<evidence type="ECO:0000256" key="4">
    <source>
        <dbReference type="ARBA" id="ARBA00022490"/>
    </source>
</evidence>
<dbReference type="PANTHER" id="PTHR18914:SF9">
    <property type="entry name" value="CATENIN ALPHA"/>
    <property type="match status" value="1"/>
</dbReference>
<dbReference type="PRINTS" id="PR00805">
    <property type="entry name" value="ALPHACATENIN"/>
</dbReference>
<dbReference type="GO" id="GO:0005737">
    <property type="term" value="C:cytoplasm"/>
    <property type="evidence" value="ECO:0007669"/>
    <property type="project" value="UniProtKB-SubCell"/>
</dbReference>
<dbReference type="GO" id="GO:0005912">
    <property type="term" value="C:adherens junction"/>
    <property type="evidence" value="ECO:0007669"/>
    <property type="project" value="TreeGrafter"/>
</dbReference>
<evidence type="ECO:0000313" key="7">
    <source>
        <dbReference type="Proteomes" id="UP000887566"/>
    </source>
</evidence>
<keyword evidence="4" id="KW-0963">Cytoplasm</keyword>
<dbReference type="GO" id="GO:0016342">
    <property type="term" value="C:catenin complex"/>
    <property type="evidence" value="ECO:0007669"/>
    <property type="project" value="TreeGrafter"/>
</dbReference>
<dbReference type="Gene3D" id="6.10.250.2510">
    <property type="match status" value="1"/>
</dbReference>
<keyword evidence="6" id="KW-0965">Cell junction</keyword>